<dbReference type="KEGG" id="shj:SHELI_v1c02880"/>
<evidence type="ECO:0000313" key="2">
    <source>
        <dbReference type="Proteomes" id="UP000094378"/>
    </source>
</evidence>
<dbReference type="RefSeq" id="WP_069116033.1">
    <property type="nucleotide sequence ID" value="NZ_CP017015.1"/>
</dbReference>
<dbReference type="Proteomes" id="UP000094378">
    <property type="component" value="Chromosome"/>
</dbReference>
<organism evidence="1 2">
    <name type="scientific">Spiroplasma helicoides</name>
    <dbReference type="NCBI Taxonomy" id="216938"/>
    <lineage>
        <taxon>Bacteria</taxon>
        <taxon>Bacillati</taxon>
        <taxon>Mycoplasmatota</taxon>
        <taxon>Mollicutes</taxon>
        <taxon>Entomoplasmatales</taxon>
        <taxon>Spiroplasmataceae</taxon>
        <taxon>Spiroplasma</taxon>
    </lineage>
</organism>
<name>A0A1B3SJY0_9MOLU</name>
<protein>
    <submittedName>
        <fullName evidence="1">Uncharacterized protein</fullName>
    </submittedName>
</protein>
<dbReference type="OrthoDB" id="391572at2"/>
<dbReference type="PATRIC" id="fig|216938.3.peg.290"/>
<keyword evidence="2" id="KW-1185">Reference proteome</keyword>
<gene>
    <name evidence="1" type="ORF">SHELI_v1c02880</name>
</gene>
<dbReference type="EMBL" id="CP017015">
    <property type="protein sequence ID" value="AOG60243.1"/>
    <property type="molecule type" value="Genomic_DNA"/>
</dbReference>
<reference evidence="1 2" key="1">
    <citation type="submission" date="2016-08" db="EMBL/GenBank/DDBJ databases">
        <title>Complete genome sequence of Spiroplasma helicoides TABS-2 (DSM 22551).</title>
        <authorList>
            <person name="Shen W.-Y."/>
            <person name="Lo W.-S."/>
            <person name="Lai Y.-C."/>
            <person name="Kuo C.-H."/>
        </authorList>
    </citation>
    <scope>NUCLEOTIDE SEQUENCE [LARGE SCALE GENOMIC DNA]</scope>
    <source>
        <strain evidence="1 2">TABS-2</strain>
    </source>
</reference>
<dbReference type="STRING" id="216938.SHELI_v1c02880"/>
<dbReference type="AlphaFoldDB" id="A0A1B3SJY0"/>
<evidence type="ECO:0000313" key="1">
    <source>
        <dbReference type="EMBL" id="AOG60243.1"/>
    </source>
</evidence>
<proteinExistence type="predicted"/>
<accession>A0A1B3SJY0</accession>
<sequence>MKQVEKESLIWYGLHIIAKDNPELKYRITTQKELISNLYPLVYFGVIQYTLYRGISIDEIPLVETNEYVEYIIENLDVLYKVKNRFVKEKTKKINIKDPEIEELAIDIISGLLIPFINKYAFKKLEKVFALNSAYIRESLINYEYDINHESDDGKVKTSVLYPFLFTLNLVKVFDKNGLYDRVLRNYQKDKLIKKYESGREWREKEVEYLQESLELLKNDEEWSMFLSNFSISKWENFDIEERFKALFQLTKITTILMKDEITAVTMLSDGSEVYDMLKDYLTIYIDYDRYVDDKGNLLNNEEDTEIKILSPFSQRNVNLDILLAYIESKGDLHVKCDPKKLELVTNIYLKVFSKVRTLLLTHEYLPQVVDFQIAIQKKVYCDLLNIFEEVKENKFRRKIDFENFAEELFFIGSDEIEEVLKCDLNTVEEFKSKKFFKTMGKIMSFGLALKNYTARSMEYCLKELFKYCVVVFGPHPIATTIQVADDIEHLYTKFEKFIRLYDEIKNSVNDKKEYEDMQEYLELPSKLLN</sequence>